<dbReference type="NCBIfam" id="TIGR00217">
    <property type="entry name" value="malQ"/>
    <property type="match status" value="1"/>
</dbReference>
<dbReference type="PANTHER" id="PTHR32438">
    <property type="entry name" value="4-ALPHA-GLUCANOTRANSFERASE DPE1, CHLOROPLASTIC/AMYLOPLASTIC"/>
    <property type="match status" value="1"/>
</dbReference>
<proteinExistence type="inferred from homology"/>
<protein>
    <recommendedName>
        <fullName evidence="4 10">4-alpha-glucanotransferase</fullName>
        <ecNumber evidence="3 10">2.4.1.25</ecNumber>
    </recommendedName>
    <alternativeName>
        <fullName evidence="8 10">Amylomaltase</fullName>
    </alternativeName>
    <alternativeName>
        <fullName evidence="9 10">Disproportionating enzyme</fullName>
    </alternativeName>
</protein>
<dbReference type="OrthoDB" id="9763489at2"/>
<accession>A0A4R6AUL4</accession>
<organism evidence="11 12">
    <name type="scientific">Meridianimarinicoccus aquatilis</name>
    <dbReference type="NCBI Taxonomy" id="2552766"/>
    <lineage>
        <taxon>Bacteria</taxon>
        <taxon>Pseudomonadati</taxon>
        <taxon>Pseudomonadota</taxon>
        <taxon>Alphaproteobacteria</taxon>
        <taxon>Rhodobacterales</taxon>
        <taxon>Paracoccaceae</taxon>
        <taxon>Meridianimarinicoccus</taxon>
    </lineage>
</organism>
<evidence type="ECO:0000313" key="11">
    <source>
        <dbReference type="EMBL" id="TDL87757.1"/>
    </source>
</evidence>
<evidence type="ECO:0000256" key="5">
    <source>
        <dbReference type="ARBA" id="ARBA00022676"/>
    </source>
</evidence>
<evidence type="ECO:0000256" key="1">
    <source>
        <dbReference type="ARBA" id="ARBA00000439"/>
    </source>
</evidence>
<keyword evidence="5 10" id="KW-0328">Glycosyltransferase</keyword>
<dbReference type="InterPro" id="IPR003385">
    <property type="entry name" value="Glyco_hydro_77"/>
</dbReference>
<evidence type="ECO:0000256" key="8">
    <source>
        <dbReference type="ARBA" id="ARBA00031423"/>
    </source>
</evidence>
<comment type="catalytic activity">
    <reaction evidence="1 10">
        <text>Transfers a segment of a (1-&gt;4)-alpha-D-glucan to a new position in an acceptor, which may be glucose or a (1-&gt;4)-alpha-D-glucan.</text>
        <dbReference type="EC" id="2.4.1.25"/>
    </reaction>
</comment>
<reference evidence="11 12" key="1">
    <citation type="submission" date="2019-03" db="EMBL/GenBank/DDBJ databases">
        <title>Rhodobacteraceae bacterium SM1902, a new member of the family Rhodobacteraceae isolated from Yantai.</title>
        <authorList>
            <person name="Sun Y."/>
        </authorList>
    </citation>
    <scope>NUCLEOTIDE SEQUENCE [LARGE SCALE GENOMIC DNA]</scope>
    <source>
        <strain evidence="11 12">SM1902</strain>
    </source>
</reference>
<gene>
    <name evidence="11" type="primary">malQ</name>
    <name evidence="11" type="ORF">E2L05_11075</name>
</gene>
<dbReference type="GO" id="GO:0004134">
    <property type="term" value="F:4-alpha-glucanotransferase activity"/>
    <property type="evidence" value="ECO:0007669"/>
    <property type="project" value="UniProtKB-EC"/>
</dbReference>
<evidence type="ECO:0000256" key="4">
    <source>
        <dbReference type="ARBA" id="ARBA00020295"/>
    </source>
</evidence>
<dbReference type="Proteomes" id="UP000294562">
    <property type="component" value="Unassembled WGS sequence"/>
</dbReference>
<dbReference type="AlphaFoldDB" id="A0A4R6AUL4"/>
<keyword evidence="12" id="KW-1185">Reference proteome</keyword>
<keyword evidence="6 10" id="KW-0808">Transferase</keyword>
<comment type="similarity">
    <text evidence="2 10">Belongs to the disproportionating enzyme family.</text>
</comment>
<dbReference type="PANTHER" id="PTHR32438:SF5">
    <property type="entry name" value="4-ALPHA-GLUCANOTRANSFERASE DPE1, CHLOROPLASTIC_AMYLOPLASTIC"/>
    <property type="match status" value="1"/>
</dbReference>
<dbReference type="Pfam" id="PF02446">
    <property type="entry name" value="Glyco_hydro_77"/>
    <property type="match status" value="1"/>
</dbReference>
<dbReference type="EMBL" id="SMZO01000022">
    <property type="protein sequence ID" value="TDL87757.1"/>
    <property type="molecule type" value="Genomic_DNA"/>
</dbReference>
<comment type="caution">
    <text evidence="11">The sequence shown here is derived from an EMBL/GenBank/DDBJ whole genome shotgun (WGS) entry which is preliminary data.</text>
</comment>
<dbReference type="GO" id="GO:0005975">
    <property type="term" value="P:carbohydrate metabolic process"/>
    <property type="evidence" value="ECO:0007669"/>
    <property type="project" value="InterPro"/>
</dbReference>
<evidence type="ECO:0000256" key="6">
    <source>
        <dbReference type="ARBA" id="ARBA00022679"/>
    </source>
</evidence>
<evidence type="ECO:0000256" key="10">
    <source>
        <dbReference type="RuleBase" id="RU361207"/>
    </source>
</evidence>
<name>A0A4R6AUL4_9RHOB</name>
<evidence type="ECO:0000256" key="3">
    <source>
        <dbReference type="ARBA" id="ARBA00012560"/>
    </source>
</evidence>
<dbReference type="InterPro" id="IPR017853">
    <property type="entry name" value="GH"/>
</dbReference>
<dbReference type="SUPFAM" id="SSF51445">
    <property type="entry name" value="(Trans)glycosidases"/>
    <property type="match status" value="1"/>
</dbReference>
<sequence>MIDAGSALGELVNAAGILLRFKDVTQQERLTTPQSARALLAAMGLPAETDVDAVNSLAALRRGPNDGYAGWIVVQSGVASTLDGAGPWVLWTEDGEETRGTGQGHIALPPLQNGYHTLEQDGRRTLVIAAPRTLTTPPKSWGVTLALYGLRTAQEGGFGSYMDLAQAVEGLGQAGADFVGINPIHAGFPTDPKAFSPYSPSSRQRLSIAHIAVPGVSGSQSDLIDYMADRPAQMAALRAAFAALDPQTRAGLDSTAARDPSLHLFAVHQAIADRHGPLWPEWPTELQDPASEHVAMFAQEHAEAVAFHVWAQNMAAQQLDTVREAAAGVEMRFGLYLDLAVGTHPGGAETWAQPDAFARGVSLGAPPDAFSPGGQSWGIAPFNPRALIAQGFAPFIETLRAQFRYAKLLRIDHVLGFDRAFWVPEGDAPGAYVTMPKAALLAIARVEAARAGGWVVGEDLGNVPDGLREDMEDAGILGCRVAMFERNGTPPVYSAPATYDPLTLASFASHDLPTWKGWRAGRDLEWWAQIGHLPEDQLPIAKAERAAEVAAFDAIYGTTDGSADSLHRALALSSATLVAIQAEDMLGVTEQPNLPGTIDAHPNWRRRLPVSAAALGQNPDVLRTCALMRRDSP</sequence>
<evidence type="ECO:0000256" key="7">
    <source>
        <dbReference type="ARBA" id="ARBA00023277"/>
    </source>
</evidence>
<dbReference type="EC" id="2.4.1.25" evidence="3 10"/>
<dbReference type="RefSeq" id="WP_133342974.1">
    <property type="nucleotide sequence ID" value="NZ_SMZO01000022.1"/>
</dbReference>
<evidence type="ECO:0000256" key="9">
    <source>
        <dbReference type="ARBA" id="ARBA00031501"/>
    </source>
</evidence>
<evidence type="ECO:0000256" key="2">
    <source>
        <dbReference type="ARBA" id="ARBA00005684"/>
    </source>
</evidence>
<evidence type="ECO:0000313" key="12">
    <source>
        <dbReference type="Proteomes" id="UP000294562"/>
    </source>
</evidence>
<dbReference type="Gene3D" id="3.20.20.80">
    <property type="entry name" value="Glycosidases"/>
    <property type="match status" value="1"/>
</dbReference>
<keyword evidence="7 10" id="KW-0119">Carbohydrate metabolism</keyword>